<dbReference type="AlphaFoldDB" id="A0A3A1UWA8"/>
<evidence type="ECO:0000256" key="2">
    <source>
        <dbReference type="ARBA" id="ARBA00022679"/>
    </source>
</evidence>
<comment type="caution">
    <text evidence="6">The sequence shown here is derived from an EMBL/GenBank/DDBJ whole genome shotgun (WGS) entry which is preliminary data.</text>
</comment>
<proteinExistence type="predicted"/>
<dbReference type="InterPro" id="IPR026590">
    <property type="entry name" value="Ssirtuin_cat_dom"/>
</dbReference>
<evidence type="ECO:0000259" key="5">
    <source>
        <dbReference type="PROSITE" id="PS50305"/>
    </source>
</evidence>
<protein>
    <recommendedName>
        <fullName evidence="1">protein acetyllysine N-acetyltransferase</fullName>
        <ecNumber evidence="1">2.3.1.286</ecNumber>
    </recommendedName>
</protein>
<dbReference type="CDD" id="cd01407">
    <property type="entry name" value="SIR2-fam"/>
    <property type="match status" value="1"/>
</dbReference>
<gene>
    <name evidence="6" type="ORF">D3P08_23925</name>
</gene>
<dbReference type="OrthoDB" id="9800582at2"/>
<dbReference type="NCBIfam" id="NF001754">
    <property type="entry name" value="PRK00481.1-4"/>
    <property type="match status" value="1"/>
</dbReference>
<dbReference type="InterPro" id="IPR029035">
    <property type="entry name" value="DHS-like_NAD/FAD-binding_dom"/>
</dbReference>
<accession>A0A3A1UWA8</accession>
<name>A0A3A1UWA8_9BACL</name>
<dbReference type="InterPro" id="IPR050134">
    <property type="entry name" value="NAD-dep_sirtuin_deacylases"/>
</dbReference>
<comment type="caution">
    <text evidence="4">Lacks conserved residue(s) required for the propagation of feature annotation.</text>
</comment>
<dbReference type="EMBL" id="QXQA01000020">
    <property type="protein sequence ID" value="RIX48745.1"/>
    <property type="molecule type" value="Genomic_DNA"/>
</dbReference>
<evidence type="ECO:0000313" key="7">
    <source>
        <dbReference type="Proteomes" id="UP000266482"/>
    </source>
</evidence>
<dbReference type="GO" id="GO:0017136">
    <property type="term" value="F:histone deacetylase activity, NAD-dependent"/>
    <property type="evidence" value="ECO:0007669"/>
    <property type="project" value="TreeGrafter"/>
</dbReference>
<dbReference type="InterPro" id="IPR003000">
    <property type="entry name" value="Sirtuin"/>
</dbReference>
<feature type="domain" description="Deacetylase sirtuin-type" evidence="5">
    <location>
        <begin position="1"/>
        <end position="252"/>
    </location>
</feature>
<dbReference type="Gene3D" id="3.40.50.1220">
    <property type="entry name" value="TPP-binding domain"/>
    <property type="match status" value="1"/>
</dbReference>
<dbReference type="RefSeq" id="WP_119602647.1">
    <property type="nucleotide sequence ID" value="NZ_QXQA01000020.1"/>
</dbReference>
<dbReference type="Pfam" id="PF02146">
    <property type="entry name" value="SIR2"/>
    <property type="match status" value="1"/>
</dbReference>
<organism evidence="6 7">
    <name type="scientific">Paenibacillus nanensis</name>
    <dbReference type="NCBI Taxonomy" id="393251"/>
    <lineage>
        <taxon>Bacteria</taxon>
        <taxon>Bacillati</taxon>
        <taxon>Bacillota</taxon>
        <taxon>Bacilli</taxon>
        <taxon>Bacillales</taxon>
        <taxon>Paenibacillaceae</taxon>
        <taxon>Paenibacillus</taxon>
    </lineage>
</organism>
<dbReference type="Proteomes" id="UP000266482">
    <property type="component" value="Unassembled WGS sequence"/>
</dbReference>
<evidence type="ECO:0000256" key="1">
    <source>
        <dbReference type="ARBA" id="ARBA00012928"/>
    </source>
</evidence>
<reference evidence="6 7" key="1">
    <citation type="submission" date="2018-09" db="EMBL/GenBank/DDBJ databases">
        <title>Paenibacillus aracenensis nov. sp. isolated from a cave in southern Spain.</title>
        <authorList>
            <person name="Jurado V."/>
            <person name="Gutierrez-Patricio S."/>
            <person name="Gonzalez-Pimentel J.L."/>
            <person name="Miller A.Z."/>
            <person name="Laiz L."/>
            <person name="Saiz-Jimenez C."/>
        </authorList>
    </citation>
    <scope>NUCLEOTIDE SEQUENCE [LARGE SCALE GENOMIC DNA]</scope>
    <source>
        <strain evidence="6 7">DSM 22867</strain>
    </source>
</reference>
<keyword evidence="2" id="KW-0808">Transferase</keyword>
<evidence type="ECO:0000256" key="3">
    <source>
        <dbReference type="ARBA" id="ARBA00023027"/>
    </source>
</evidence>
<dbReference type="SUPFAM" id="SSF52467">
    <property type="entry name" value="DHS-like NAD/FAD-binding domain"/>
    <property type="match status" value="1"/>
</dbReference>
<sequence>MNQKEKLAQLAQAFDTAKRIAVLTGAGISTASGIPDFRSRGGLYEGRLRVEAILSETYFHHKPKSFWTYFKEIFGFHALQQYEPNGGHLFLRELELEGKDVTIVTQNVDGLHRKAGSTRVLEAHGTLNSAHCPKCGAVYGLEHLLGEEVPRCERDHFILKPDVVLFEGRVRFIEEAFAASDEADLFLALGSSLKVYPVNELPRYARRSRNADLAIINREATEMDSLFDIVIHGDIVHTFDQIRAWRRGDKPQ</sequence>
<dbReference type="EC" id="2.3.1.286" evidence="1"/>
<keyword evidence="7" id="KW-1185">Reference proteome</keyword>
<dbReference type="PANTHER" id="PTHR11085">
    <property type="entry name" value="NAD-DEPENDENT PROTEIN DEACYLASE SIRTUIN-5, MITOCHONDRIAL-RELATED"/>
    <property type="match status" value="1"/>
</dbReference>
<dbReference type="PANTHER" id="PTHR11085:SF4">
    <property type="entry name" value="NAD-DEPENDENT PROTEIN DEACYLASE"/>
    <property type="match status" value="1"/>
</dbReference>
<evidence type="ECO:0000256" key="4">
    <source>
        <dbReference type="PROSITE-ProRule" id="PRU00236"/>
    </source>
</evidence>
<keyword evidence="3" id="KW-0520">NAD</keyword>
<dbReference type="PROSITE" id="PS50305">
    <property type="entry name" value="SIRTUIN"/>
    <property type="match status" value="1"/>
</dbReference>
<evidence type="ECO:0000313" key="6">
    <source>
        <dbReference type="EMBL" id="RIX48745.1"/>
    </source>
</evidence>
<dbReference type="InterPro" id="IPR026591">
    <property type="entry name" value="Sirtuin_cat_small_dom_sf"/>
</dbReference>
<dbReference type="Gene3D" id="3.30.1600.10">
    <property type="entry name" value="SIR2/SIRT2 'Small Domain"/>
    <property type="match status" value="1"/>
</dbReference>
<dbReference type="GO" id="GO:0070403">
    <property type="term" value="F:NAD+ binding"/>
    <property type="evidence" value="ECO:0007669"/>
    <property type="project" value="InterPro"/>
</dbReference>